<dbReference type="InterPro" id="IPR011011">
    <property type="entry name" value="Znf_FYVE_PHD"/>
</dbReference>
<feature type="region of interest" description="Disordered" evidence="5">
    <location>
        <begin position="444"/>
        <end position="467"/>
    </location>
</feature>
<evidence type="ECO:0000256" key="5">
    <source>
        <dbReference type="SAM" id="MobiDB-lite"/>
    </source>
</evidence>
<evidence type="ECO:0000256" key="3">
    <source>
        <dbReference type="ARBA" id="ARBA00022833"/>
    </source>
</evidence>
<dbReference type="InterPro" id="IPR019786">
    <property type="entry name" value="Zinc_finger_PHD-type_CS"/>
</dbReference>
<evidence type="ECO:0000259" key="6">
    <source>
        <dbReference type="PROSITE" id="PS50016"/>
    </source>
</evidence>
<keyword evidence="2 4" id="KW-0863">Zinc-finger</keyword>
<evidence type="ECO:0000256" key="4">
    <source>
        <dbReference type="PROSITE-ProRule" id="PRU00146"/>
    </source>
</evidence>
<feature type="region of interest" description="Disordered" evidence="5">
    <location>
        <begin position="71"/>
        <end position="97"/>
    </location>
</feature>
<keyword evidence="1" id="KW-0479">Metal-binding</keyword>
<dbReference type="AlphaFoldDB" id="A0A9P4JPB3"/>
<dbReference type="EMBL" id="ML993914">
    <property type="protein sequence ID" value="KAF2203086.1"/>
    <property type="molecule type" value="Genomic_DNA"/>
</dbReference>
<dbReference type="SMART" id="SM00249">
    <property type="entry name" value="PHD"/>
    <property type="match status" value="1"/>
</dbReference>
<proteinExistence type="predicted"/>
<sequence length="768" mass="83927">MALEPPGNSPSQGPVPVRFDGLKTGLDGAGTKRKYVKGGKYAKKNQLRKTIPNKFKSDTVILKSNSVDEDNAAVDGMGASRTVGEDKALPGSAERPSDLIETSASGVTTNSSAKLEVPVAEQPRKKMKYIKSAVSADKKVNGRSKPVSEGLTIGDDSMTEHDIAVVQTKAENKPGNLGFDCKEETLQNVSRRSARHSAGNIATYDVLNLAGAARHTPTKYLEKHHHQQVLHSIDRGSLSGKTKTSTGKVAPDGTHQVEAQGSEHGVAHAPSLFAQPQYPSSVTKTVGLLNPVKETILVQTQIANDAAHDGHNCDDVDIDMVEVPTYGHEGEEEGTHGHYSLGSEIDMDVDFEHLCFPSSAPLLPFPPQWAPINAPLIGFIGTPPINASMIQNDLTWSGKKAENLASTPPRKISHALVLDAAERAGVMVSERQRQFLDEVEITSPRRRGPSMTAVPASPSSRVPASPGAFGGDITSLSPARLFTVREGIQLPLRSRSSSVYTVPPRAVTPVEQTATFAPSPFRSHFYSDLSDSKVQQNILKRIECAQKTRAAIEVVLEQANRDAIKVYNDAQLLQRYNQMTGGNFETLHEANIDHYMNKDPVALFRSSVSPENSPLSAKKGANLVPIPPSNNRIPHPNTGGSSAHMTYHELPCCQCRKPSEGERMVECQDPNCLVRWYHYDCLTTNEKRSSSISPYRWICEPCKLRDRDSWAVKKESHGYEENEENDEDNDGEVEVDVKGLRALERKHVEYVLEKLTWPGVAVKNPYGL</sequence>
<feature type="domain" description="PHD-type" evidence="6">
    <location>
        <begin position="649"/>
        <end position="705"/>
    </location>
</feature>
<gene>
    <name evidence="7" type="ORF">GQ43DRAFT_284769</name>
</gene>
<dbReference type="Gene3D" id="3.30.40.10">
    <property type="entry name" value="Zinc/RING finger domain, C3HC4 (zinc finger)"/>
    <property type="match status" value="1"/>
</dbReference>
<comment type="caution">
    <text evidence="7">The sequence shown here is derived from an EMBL/GenBank/DDBJ whole genome shotgun (WGS) entry which is preliminary data.</text>
</comment>
<dbReference type="PROSITE" id="PS50016">
    <property type="entry name" value="ZF_PHD_2"/>
    <property type="match status" value="1"/>
</dbReference>
<dbReference type="InterPro" id="IPR001965">
    <property type="entry name" value="Znf_PHD"/>
</dbReference>
<name>A0A9P4JPB3_9PLEO</name>
<dbReference type="Proteomes" id="UP000799536">
    <property type="component" value="Unassembled WGS sequence"/>
</dbReference>
<dbReference type="SUPFAM" id="SSF57903">
    <property type="entry name" value="FYVE/PHD zinc finger"/>
    <property type="match status" value="1"/>
</dbReference>
<evidence type="ECO:0000313" key="7">
    <source>
        <dbReference type="EMBL" id="KAF2203086.1"/>
    </source>
</evidence>
<dbReference type="GO" id="GO:0008270">
    <property type="term" value="F:zinc ion binding"/>
    <property type="evidence" value="ECO:0007669"/>
    <property type="project" value="UniProtKB-KW"/>
</dbReference>
<evidence type="ECO:0000313" key="8">
    <source>
        <dbReference type="Proteomes" id="UP000799536"/>
    </source>
</evidence>
<protein>
    <recommendedName>
        <fullName evidence="6">PHD-type domain-containing protein</fullName>
    </recommendedName>
</protein>
<evidence type="ECO:0000256" key="1">
    <source>
        <dbReference type="ARBA" id="ARBA00022723"/>
    </source>
</evidence>
<dbReference type="OrthoDB" id="5417730at2759"/>
<feature type="region of interest" description="Disordered" evidence="5">
    <location>
        <begin position="1"/>
        <end position="30"/>
    </location>
</feature>
<dbReference type="PROSITE" id="PS01359">
    <property type="entry name" value="ZF_PHD_1"/>
    <property type="match status" value="1"/>
</dbReference>
<keyword evidence="8" id="KW-1185">Reference proteome</keyword>
<dbReference type="InterPro" id="IPR019787">
    <property type="entry name" value="Znf_PHD-finger"/>
</dbReference>
<evidence type="ECO:0000256" key="2">
    <source>
        <dbReference type="ARBA" id="ARBA00022771"/>
    </source>
</evidence>
<feature type="compositionally biased region" description="Low complexity" evidence="5">
    <location>
        <begin position="453"/>
        <end position="467"/>
    </location>
</feature>
<organism evidence="7 8">
    <name type="scientific">Delitschia confertaspora ATCC 74209</name>
    <dbReference type="NCBI Taxonomy" id="1513339"/>
    <lineage>
        <taxon>Eukaryota</taxon>
        <taxon>Fungi</taxon>
        <taxon>Dikarya</taxon>
        <taxon>Ascomycota</taxon>
        <taxon>Pezizomycotina</taxon>
        <taxon>Dothideomycetes</taxon>
        <taxon>Pleosporomycetidae</taxon>
        <taxon>Pleosporales</taxon>
        <taxon>Delitschiaceae</taxon>
        <taxon>Delitschia</taxon>
    </lineage>
</organism>
<accession>A0A9P4JPB3</accession>
<keyword evidence="3" id="KW-0862">Zinc</keyword>
<dbReference type="InterPro" id="IPR013083">
    <property type="entry name" value="Znf_RING/FYVE/PHD"/>
</dbReference>
<reference evidence="7" key="1">
    <citation type="journal article" date="2020" name="Stud. Mycol.">
        <title>101 Dothideomycetes genomes: a test case for predicting lifestyles and emergence of pathogens.</title>
        <authorList>
            <person name="Haridas S."/>
            <person name="Albert R."/>
            <person name="Binder M."/>
            <person name="Bloem J."/>
            <person name="Labutti K."/>
            <person name="Salamov A."/>
            <person name="Andreopoulos B."/>
            <person name="Baker S."/>
            <person name="Barry K."/>
            <person name="Bills G."/>
            <person name="Bluhm B."/>
            <person name="Cannon C."/>
            <person name="Castanera R."/>
            <person name="Culley D."/>
            <person name="Daum C."/>
            <person name="Ezra D."/>
            <person name="Gonzalez J."/>
            <person name="Henrissat B."/>
            <person name="Kuo A."/>
            <person name="Liang C."/>
            <person name="Lipzen A."/>
            <person name="Lutzoni F."/>
            <person name="Magnuson J."/>
            <person name="Mondo S."/>
            <person name="Nolan M."/>
            <person name="Ohm R."/>
            <person name="Pangilinan J."/>
            <person name="Park H.-J."/>
            <person name="Ramirez L."/>
            <person name="Alfaro M."/>
            <person name="Sun H."/>
            <person name="Tritt A."/>
            <person name="Yoshinaga Y."/>
            <person name="Zwiers L.-H."/>
            <person name="Turgeon B."/>
            <person name="Goodwin S."/>
            <person name="Spatafora J."/>
            <person name="Crous P."/>
            <person name="Grigoriev I."/>
        </authorList>
    </citation>
    <scope>NUCLEOTIDE SEQUENCE</scope>
    <source>
        <strain evidence="7">ATCC 74209</strain>
    </source>
</reference>